<comment type="caution">
    <text evidence="1">The sequence shown here is derived from an EMBL/GenBank/DDBJ whole genome shotgun (WGS) entry which is preliminary data.</text>
</comment>
<name>A0A438CPZ3_VITVI</name>
<dbReference type="Gene3D" id="3.30.420.10">
    <property type="entry name" value="Ribonuclease H-like superfamily/Ribonuclease H"/>
    <property type="match status" value="1"/>
</dbReference>
<dbReference type="Proteomes" id="UP000288805">
    <property type="component" value="Unassembled WGS sequence"/>
</dbReference>
<evidence type="ECO:0000313" key="2">
    <source>
        <dbReference type="Proteomes" id="UP000288805"/>
    </source>
</evidence>
<dbReference type="InterPro" id="IPR036397">
    <property type="entry name" value="RNaseH_sf"/>
</dbReference>
<organism evidence="1 2">
    <name type="scientific">Vitis vinifera</name>
    <name type="common">Grape</name>
    <dbReference type="NCBI Taxonomy" id="29760"/>
    <lineage>
        <taxon>Eukaryota</taxon>
        <taxon>Viridiplantae</taxon>
        <taxon>Streptophyta</taxon>
        <taxon>Embryophyta</taxon>
        <taxon>Tracheophyta</taxon>
        <taxon>Spermatophyta</taxon>
        <taxon>Magnoliopsida</taxon>
        <taxon>eudicotyledons</taxon>
        <taxon>Gunneridae</taxon>
        <taxon>Pentapetalae</taxon>
        <taxon>rosids</taxon>
        <taxon>Vitales</taxon>
        <taxon>Vitaceae</taxon>
        <taxon>Viteae</taxon>
        <taxon>Vitis</taxon>
    </lineage>
</organism>
<dbReference type="PANTHER" id="PTHR48475:SF1">
    <property type="entry name" value="RNASE H TYPE-1 DOMAIN-CONTAINING PROTEIN"/>
    <property type="match status" value="1"/>
</dbReference>
<gene>
    <name evidence="1" type="ORF">CK203_109333</name>
</gene>
<protein>
    <recommendedName>
        <fullName evidence="3">Integrase zinc-binding domain-containing protein</fullName>
    </recommendedName>
</protein>
<dbReference type="AlphaFoldDB" id="A0A438CPZ3"/>
<dbReference type="GO" id="GO:0003676">
    <property type="term" value="F:nucleic acid binding"/>
    <property type="evidence" value="ECO:0007669"/>
    <property type="project" value="InterPro"/>
</dbReference>
<sequence length="218" mass="24803">MQCHHIPSSPRRRDKTVYYVSKALVDAETSTSSGNLDKSTIEGHLAQVGSIWTMMKWVIELSEYDIQYKPHLSLEDGASRTLGARVELVLLSSTEEQIEQSIRLDFPASNNEVEYEAIMMILWGALSEMLDQFGGSVGFAKLHEGVYDNHLGGRTLAHRAYSQGYYWPMMKRDAEDYGMDIVGPLPTDMAQNKLLLVAIDYFSKWWKLWPMLTSKTKT</sequence>
<reference evidence="1 2" key="1">
    <citation type="journal article" date="2018" name="PLoS Genet.">
        <title>Population sequencing reveals clonal diversity and ancestral inbreeding in the grapevine cultivar Chardonnay.</title>
        <authorList>
            <person name="Roach M.J."/>
            <person name="Johnson D.L."/>
            <person name="Bohlmann J."/>
            <person name="van Vuuren H.J."/>
            <person name="Jones S.J."/>
            <person name="Pretorius I.S."/>
            <person name="Schmidt S.A."/>
            <person name="Borneman A.R."/>
        </authorList>
    </citation>
    <scope>NUCLEOTIDE SEQUENCE [LARGE SCALE GENOMIC DNA]</scope>
    <source>
        <strain evidence="2">cv. Chardonnay</strain>
        <tissue evidence="1">Leaf</tissue>
    </source>
</reference>
<accession>A0A438CPZ3</accession>
<evidence type="ECO:0000313" key="1">
    <source>
        <dbReference type="EMBL" id="RVW25272.1"/>
    </source>
</evidence>
<proteinExistence type="predicted"/>
<dbReference type="EMBL" id="QGNW01002111">
    <property type="protein sequence ID" value="RVW25272.1"/>
    <property type="molecule type" value="Genomic_DNA"/>
</dbReference>
<dbReference type="PANTHER" id="PTHR48475">
    <property type="entry name" value="RIBONUCLEASE H"/>
    <property type="match status" value="1"/>
</dbReference>
<evidence type="ECO:0008006" key="3">
    <source>
        <dbReference type="Google" id="ProtNLM"/>
    </source>
</evidence>